<proteinExistence type="predicted"/>
<dbReference type="Proteomes" id="UP000054549">
    <property type="component" value="Unassembled WGS sequence"/>
</dbReference>
<evidence type="ECO:0000313" key="2">
    <source>
        <dbReference type="EMBL" id="KIL58460.1"/>
    </source>
</evidence>
<evidence type="ECO:0000256" key="1">
    <source>
        <dbReference type="SAM" id="MobiDB-lite"/>
    </source>
</evidence>
<reference evidence="2 3" key="1">
    <citation type="submission" date="2014-04" db="EMBL/GenBank/DDBJ databases">
        <title>Evolutionary Origins and Diversification of the Mycorrhizal Mutualists.</title>
        <authorList>
            <consortium name="DOE Joint Genome Institute"/>
            <consortium name="Mycorrhizal Genomics Consortium"/>
            <person name="Kohler A."/>
            <person name="Kuo A."/>
            <person name="Nagy L.G."/>
            <person name="Floudas D."/>
            <person name="Copeland A."/>
            <person name="Barry K.W."/>
            <person name="Cichocki N."/>
            <person name="Veneault-Fourrey C."/>
            <person name="LaButti K."/>
            <person name="Lindquist E.A."/>
            <person name="Lipzen A."/>
            <person name="Lundell T."/>
            <person name="Morin E."/>
            <person name="Murat C."/>
            <person name="Riley R."/>
            <person name="Ohm R."/>
            <person name="Sun H."/>
            <person name="Tunlid A."/>
            <person name="Henrissat B."/>
            <person name="Grigoriev I.V."/>
            <person name="Hibbett D.S."/>
            <person name="Martin F."/>
        </authorList>
    </citation>
    <scope>NUCLEOTIDE SEQUENCE [LARGE SCALE GENOMIC DNA]</scope>
    <source>
        <strain evidence="2 3">Koide BX008</strain>
    </source>
</reference>
<feature type="compositionally biased region" description="Basic and acidic residues" evidence="1">
    <location>
        <begin position="74"/>
        <end position="83"/>
    </location>
</feature>
<gene>
    <name evidence="2" type="ORF">M378DRAFT_15516</name>
</gene>
<feature type="region of interest" description="Disordered" evidence="1">
    <location>
        <begin position="109"/>
        <end position="128"/>
    </location>
</feature>
<dbReference type="InParanoid" id="A0A0C2S6U9"/>
<protein>
    <submittedName>
        <fullName evidence="2">Uncharacterized protein</fullName>
    </submittedName>
</protein>
<dbReference type="HOGENOM" id="CLU_1959002_0_0_1"/>
<dbReference type="EMBL" id="KN818337">
    <property type="protein sequence ID" value="KIL58460.1"/>
    <property type="molecule type" value="Genomic_DNA"/>
</dbReference>
<keyword evidence="3" id="KW-1185">Reference proteome</keyword>
<organism evidence="2 3">
    <name type="scientific">Amanita muscaria (strain Koide BX008)</name>
    <dbReference type="NCBI Taxonomy" id="946122"/>
    <lineage>
        <taxon>Eukaryota</taxon>
        <taxon>Fungi</taxon>
        <taxon>Dikarya</taxon>
        <taxon>Basidiomycota</taxon>
        <taxon>Agaricomycotina</taxon>
        <taxon>Agaricomycetes</taxon>
        <taxon>Agaricomycetidae</taxon>
        <taxon>Agaricales</taxon>
        <taxon>Pluteineae</taxon>
        <taxon>Amanitaceae</taxon>
        <taxon>Amanita</taxon>
    </lineage>
</organism>
<feature type="region of interest" description="Disordered" evidence="1">
    <location>
        <begin position="65"/>
        <end position="92"/>
    </location>
</feature>
<name>A0A0C2S6U9_AMAMK</name>
<dbReference type="AlphaFoldDB" id="A0A0C2S6U9"/>
<evidence type="ECO:0000313" key="3">
    <source>
        <dbReference type="Proteomes" id="UP000054549"/>
    </source>
</evidence>
<accession>A0A0C2S6U9</accession>
<sequence length="128" mass="14951">MTLPDALKELEVKSPAPMIFLQAPVSRYRPIEFVSDTEDNDGPVIKKWKQSPRRPLRQPIIKRRRFQDNTYDFDSDRESSSEDERTELDPELESAYPWMRCLPTRAEREATRAIMRGEAQESTANHAN</sequence>